<dbReference type="EMBL" id="JSVC01000021">
    <property type="protein sequence ID" value="KIC93156.1"/>
    <property type="molecule type" value="Genomic_DNA"/>
</dbReference>
<reference evidence="2 3" key="1">
    <citation type="submission" date="2014-11" db="EMBL/GenBank/DDBJ databases">
        <title>Genome sequence of Flavihumibacter solisilvae 3-3.</title>
        <authorList>
            <person name="Zhou G."/>
            <person name="Li M."/>
            <person name="Wang G."/>
        </authorList>
    </citation>
    <scope>NUCLEOTIDE SEQUENCE [LARGE SCALE GENOMIC DNA]</scope>
    <source>
        <strain evidence="2 3">3-3</strain>
    </source>
</reference>
<dbReference type="Proteomes" id="UP000031408">
    <property type="component" value="Unassembled WGS sequence"/>
</dbReference>
<protein>
    <submittedName>
        <fullName evidence="2">Uncharacterized protein</fullName>
    </submittedName>
</protein>
<dbReference type="InterPro" id="IPR011990">
    <property type="entry name" value="TPR-like_helical_dom_sf"/>
</dbReference>
<feature type="chain" id="PRO_5002135323" evidence="1">
    <location>
        <begin position="21"/>
        <end position="278"/>
    </location>
</feature>
<sequence length="278" mass="30835">MKKLLLSFSVAICLLQSAEAQQLRTPAPSPSSNIKQEFALSNVEVAYSRPAVRGRKIFGDLVPFGKVWRTGANNATTITFGEDVTVGDKPVPAGKYGLLTIPGQGEWTIIISKQLDVTSPAAYKQDQDVARINVKTAQVPFTVENFIIVFDDVTATSMNLEMLWENTSVSFPIKANIDQKIMGQIDNLMNKDNRPYFQAAMYYMENNKDLNKAVTWLDKAIEQNPNAFWVYHQKANALAKLGKKQDAITTANKSIELAKAAQNDDYVALNQKLIASLK</sequence>
<evidence type="ECO:0000256" key="1">
    <source>
        <dbReference type="SAM" id="SignalP"/>
    </source>
</evidence>
<dbReference type="RefSeq" id="WP_039142382.1">
    <property type="nucleotide sequence ID" value="NZ_JSVC01000021.1"/>
</dbReference>
<dbReference type="OrthoDB" id="9808374at2"/>
<dbReference type="SUPFAM" id="SSF48452">
    <property type="entry name" value="TPR-like"/>
    <property type="match status" value="1"/>
</dbReference>
<dbReference type="AlphaFoldDB" id="A0A0C1L0P8"/>
<organism evidence="2 3">
    <name type="scientific">Flavihumibacter solisilvae</name>
    <dbReference type="NCBI Taxonomy" id="1349421"/>
    <lineage>
        <taxon>Bacteria</taxon>
        <taxon>Pseudomonadati</taxon>
        <taxon>Bacteroidota</taxon>
        <taxon>Chitinophagia</taxon>
        <taxon>Chitinophagales</taxon>
        <taxon>Chitinophagaceae</taxon>
        <taxon>Flavihumibacter</taxon>
    </lineage>
</organism>
<proteinExistence type="predicted"/>
<evidence type="ECO:0000313" key="2">
    <source>
        <dbReference type="EMBL" id="KIC93156.1"/>
    </source>
</evidence>
<evidence type="ECO:0000313" key="3">
    <source>
        <dbReference type="Proteomes" id="UP000031408"/>
    </source>
</evidence>
<dbReference type="STRING" id="1349421.OI18_17985"/>
<accession>A0A0C1L0P8</accession>
<dbReference type="Pfam" id="PF13431">
    <property type="entry name" value="TPR_17"/>
    <property type="match status" value="1"/>
</dbReference>
<dbReference type="InterPro" id="IPR021314">
    <property type="entry name" value="DUF2911"/>
</dbReference>
<name>A0A0C1L0P8_9BACT</name>
<dbReference type="Pfam" id="PF11138">
    <property type="entry name" value="DUF2911"/>
    <property type="match status" value="1"/>
</dbReference>
<dbReference type="Gene3D" id="1.25.40.10">
    <property type="entry name" value="Tetratricopeptide repeat domain"/>
    <property type="match status" value="1"/>
</dbReference>
<keyword evidence="1" id="KW-0732">Signal</keyword>
<keyword evidence="3" id="KW-1185">Reference proteome</keyword>
<comment type="caution">
    <text evidence="2">The sequence shown here is derived from an EMBL/GenBank/DDBJ whole genome shotgun (WGS) entry which is preliminary data.</text>
</comment>
<feature type="signal peptide" evidence="1">
    <location>
        <begin position="1"/>
        <end position="20"/>
    </location>
</feature>
<gene>
    <name evidence="2" type="ORF">OI18_17985</name>
</gene>